<name>A0ABU1T7M1_9SPHI</name>
<reference evidence="1 2" key="1">
    <citation type="submission" date="2023-07" db="EMBL/GenBank/DDBJ databases">
        <title>Sorghum-associated microbial communities from plants grown in Nebraska, USA.</title>
        <authorList>
            <person name="Schachtman D."/>
        </authorList>
    </citation>
    <scope>NUCLEOTIDE SEQUENCE [LARGE SCALE GENOMIC DNA]</scope>
    <source>
        <strain evidence="1 2">3262</strain>
    </source>
</reference>
<dbReference type="EMBL" id="JAVDUU010000001">
    <property type="protein sequence ID" value="MDR6941284.1"/>
    <property type="molecule type" value="Genomic_DNA"/>
</dbReference>
<evidence type="ECO:0000313" key="2">
    <source>
        <dbReference type="Proteomes" id="UP001247620"/>
    </source>
</evidence>
<proteinExistence type="predicted"/>
<gene>
    <name evidence="1" type="ORF">J2W55_001112</name>
</gene>
<keyword evidence="2" id="KW-1185">Reference proteome</keyword>
<dbReference type="PROSITE" id="PS51257">
    <property type="entry name" value="PROKAR_LIPOPROTEIN"/>
    <property type="match status" value="1"/>
</dbReference>
<protein>
    <recommendedName>
        <fullName evidence="3">Fimbrillin-A associated anchor protein Mfa1 and Mfa2</fullName>
    </recommendedName>
</protein>
<sequence length="303" mass="33405">MKNALICFILISIVLLSCKKDNHNKTTEPQTKLYPVTFTISNFTQQNEPINQKSKTKINATVTPDSSTVKRLIYKVYDSSNTLKRTIVVNKGGPGFGTFKDSLATGNYTAVFVGVVNVTSFADDGSKFYYIDNSTGTPRKADPSETFYKKISFAVGSQHLQQNVVLERLNSQIQIIMKDAIPSYIRSIRLNITGQNLSYSYLGDTSSDESSITILTLIPSDKIGTTNYTLKTLPNLLNTNSTVTVEVISYGAENVEATRKTISNITLQRNTLTILTGNVFTGDTNGFTVTYNSVYNPDINVGF</sequence>
<evidence type="ECO:0008006" key="3">
    <source>
        <dbReference type="Google" id="ProtNLM"/>
    </source>
</evidence>
<dbReference type="RefSeq" id="WP_310092867.1">
    <property type="nucleotide sequence ID" value="NZ_JAVDUU010000001.1"/>
</dbReference>
<organism evidence="1 2">
    <name type="scientific">Mucilaginibacter pocheonensis</name>
    <dbReference type="NCBI Taxonomy" id="398050"/>
    <lineage>
        <taxon>Bacteria</taxon>
        <taxon>Pseudomonadati</taxon>
        <taxon>Bacteroidota</taxon>
        <taxon>Sphingobacteriia</taxon>
        <taxon>Sphingobacteriales</taxon>
        <taxon>Sphingobacteriaceae</taxon>
        <taxon>Mucilaginibacter</taxon>
    </lineage>
</organism>
<accession>A0ABU1T7M1</accession>
<comment type="caution">
    <text evidence="1">The sequence shown here is derived from an EMBL/GenBank/DDBJ whole genome shotgun (WGS) entry which is preliminary data.</text>
</comment>
<dbReference type="Proteomes" id="UP001247620">
    <property type="component" value="Unassembled WGS sequence"/>
</dbReference>
<evidence type="ECO:0000313" key="1">
    <source>
        <dbReference type="EMBL" id="MDR6941284.1"/>
    </source>
</evidence>